<evidence type="ECO:0000256" key="5">
    <source>
        <dbReference type="ARBA" id="ARBA00022884"/>
    </source>
</evidence>
<reference evidence="6 7" key="1">
    <citation type="submission" date="2024-01" db="EMBL/GenBank/DDBJ databases">
        <title>The complete chloroplast genome sequence of Lithospermum erythrorhizon: insights into the phylogenetic relationship among Boraginaceae species and the maternal lineages of purple gromwells.</title>
        <authorList>
            <person name="Okada T."/>
            <person name="Watanabe K."/>
        </authorList>
    </citation>
    <scope>NUCLEOTIDE SEQUENCE [LARGE SCALE GENOMIC DNA]</scope>
</reference>
<dbReference type="GO" id="GO:0032040">
    <property type="term" value="C:small-subunit processome"/>
    <property type="evidence" value="ECO:0007669"/>
    <property type="project" value="TreeGrafter"/>
</dbReference>
<keyword evidence="7" id="KW-1185">Reference proteome</keyword>
<evidence type="ECO:0000313" key="6">
    <source>
        <dbReference type="EMBL" id="GAA0144664.1"/>
    </source>
</evidence>
<sequence length="170" mass="18804">MHYAAIVMTAASQPEVVVEVDAGEKEETVAVEAEVVEEDLDVEFTLFFFLNPSARVLYLGAASGTTVSRVSDLVGPVSRMENFLIKVVGISSTWILACKASYFLKAGDSTVPVEAVFAEEMKKLQAEQFKPMKQVTLEPFKQTCTGEAKDCCLRWRCFPSRCFAIFPRSV</sequence>
<dbReference type="Proteomes" id="UP001454036">
    <property type="component" value="Unassembled WGS sequence"/>
</dbReference>
<gene>
    <name evidence="6" type="ORF">LIER_05051</name>
</gene>
<evidence type="ECO:0000256" key="2">
    <source>
        <dbReference type="ARBA" id="ARBA00022552"/>
    </source>
</evidence>
<evidence type="ECO:0000256" key="3">
    <source>
        <dbReference type="ARBA" id="ARBA00022603"/>
    </source>
</evidence>
<dbReference type="InterPro" id="IPR029063">
    <property type="entry name" value="SAM-dependent_MTases_sf"/>
</dbReference>
<evidence type="ECO:0000256" key="1">
    <source>
        <dbReference type="ARBA" id="ARBA00010632"/>
    </source>
</evidence>
<dbReference type="Pfam" id="PF01269">
    <property type="entry name" value="Fibrillarin"/>
    <property type="match status" value="1"/>
</dbReference>
<dbReference type="GO" id="GO:0008649">
    <property type="term" value="F:rRNA methyltransferase activity"/>
    <property type="evidence" value="ECO:0007669"/>
    <property type="project" value="TreeGrafter"/>
</dbReference>
<dbReference type="PANTHER" id="PTHR10335:SF0">
    <property type="entry name" value="RRNA 2'-O-METHYLTRANSFERASE FIBRILLARIN 1-RELATED"/>
    <property type="match status" value="1"/>
</dbReference>
<dbReference type="EMBL" id="BAABME010000676">
    <property type="protein sequence ID" value="GAA0144664.1"/>
    <property type="molecule type" value="Genomic_DNA"/>
</dbReference>
<dbReference type="InterPro" id="IPR000692">
    <property type="entry name" value="Fibrillarin"/>
</dbReference>
<keyword evidence="5" id="KW-0694">RNA-binding</keyword>
<dbReference type="Gene3D" id="3.40.50.150">
    <property type="entry name" value="Vaccinia Virus protein VP39"/>
    <property type="match status" value="2"/>
</dbReference>
<keyword evidence="2" id="KW-0698">rRNA processing</keyword>
<evidence type="ECO:0000256" key="4">
    <source>
        <dbReference type="ARBA" id="ARBA00022679"/>
    </source>
</evidence>
<comment type="similarity">
    <text evidence="1">Belongs to the methyltransferase superfamily. Fibrillarin family.</text>
</comment>
<dbReference type="GO" id="GO:0003723">
    <property type="term" value="F:RNA binding"/>
    <property type="evidence" value="ECO:0007669"/>
    <property type="project" value="UniProtKB-KW"/>
</dbReference>
<organism evidence="6 7">
    <name type="scientific">Lithospermum erythrorhizon</name>
    <name type="common">Purple gromwell</name>
    <name type="synonym">Lithospermum officinale var. erythrorhizon</name>
    <dbReference type="NCBI Taxonomy" id="34254"/>
    <lineage>
        <taxon>Eukaryota</taxon>
        <taxon>Viridiplantae</taxon>
        <taxon>Streptophyta</taxon>
        <taxon>Embryophyta</taxon>
        <taxon>Tracheophyta</taxon>
        <taxon>Spermatophyta</taxon>
        <taxon>Magnoliopsida</taxon>
        <taxon>eudicotyledons</taxon>
        <taxon>Gunneridae</taxon>
        <taxon>Pentapetalae</taxon>
        <taxon>asterids</taxon>
        <taxon>lamiids</taxon>
        <taxon>Boraginales</taxon>
        <taxon>Boraginaceae</taxon>
        <taxon>Boraginoideae</taxon>
        <taxon>Lithospermeae</taxon>
        <taxon>Lithospermum</taxon>
    </lineage>
</organism>
<dbReference type="AlphaFoldDB" id="A0AAV3NZK6"/>
<keyword evidence="4" id="KW-0808">Transferase</keyword>
<accession>A0AAV3NZK6</accession>
<dbReference type="PANTHER" id="PTHR10335">
    <property type="entry name" value="RRNA 2-O-METHYLTRANSFERASE FIBRILLARIN"/>
    <property type="match status" value="1"/>
</dbReference>
<dbReference type="SMART" id="SM01206">
    <property type="entry name" value="Fibrillarin"/>
    <property type="match status" value="1"/>
</dbReference>
<name>A0AAV3NZK6_LITER</name>
<keyword evidence="3" id="KW-0489">Methyltransferase</keyword>
<comment type="caution">
    <text evidence="6">The sequence shown here is derived from an EMBL/GenBank/DDBJ whole genome shotgun (WGS) entry which is preliminary data.</text>
</comment>
<proteinExistence type="inferred from homology"/>
<dbReference type="GO" id="GO:0031428">
    <property type="term" value="C:box C/D methylation guide snoRNP complex"/>
    <property type="evidence" value="ECO:0007669"/>
    <property type="project" value="TreeGrafter"/>
</dbReference>
<dbReference type="GO" id="GO:1990259">
    <property type="term" value="F:histone H2AQ104 methyltransferase activity"/>
    <property type="evidence" value="ECO:0007669"/>
    <property type="project" value="TreeGrafter"/>
</dbReference>
<dbReference type="GO" id="GO:0000494">
    <property type="term" value="P:box C/D sno(s)RNA 3'-end processing"/>
    <property type="evidence" value="ECO:0007669"/>
    <property type="project" value="TreeGrafter"/>
</dbReference>
<protein>
    <submittedName>
        <fullName evidence="6">Uncharacterized protein</fullName>
    </submittedName>
</protein>
<evidence type="ECO:0000313" key="7">
    <source>
        <dbReference type="Proteomes" id="UP001454036"/>
    </source>
</evidence>